<dbReference type="GO" id="GO:0007165">
    <property type="term" value="P:signal transduction"/>
    <property type="evidence" value="ECO:0007669"/>
    <property type="project" value="UniProtKB-KW"/>
</dbReference>
<dbReference type="CDD" id="cd12912">
    <property type="entry name" value="PDC2_MCP_like"/>
    <property type="match status" value="1"/>
</dbReference>
<evidence type="ECO:0000256" key="5">
    <source>
        <dbReference type="ARBA" id="ARBA00022519"/>
    </source>
</evidence>
<keyword evidence="3" id="KW-0488">Methylation</keyword>
<keyword evidence="4" id="KW-0145">Chemotaxis</keyword>
<dbReference type="STRING" id="1117707.VQ7734_04460"/>
<keyword evidence="6 12" id="KW-0812">Transmembrane</keyword>
<dbReference type="FunFam" id="1.10.287.950:FF:000001">
    <property type="entry name" value="Methyl-accepting chemotaxis sensory transducer"/>
    <property type="match status" value="1"/>
</dbReference>
<evidence type="ECO:0000256" key="12">
    <source>
        <dbReference type="SAM" id="Phobius"/>
    </source>
</evidence>
<dbReference type="GO" id="GO:0004888">
    <property type="term" value="F:transmembrane signaling receptor activity"/>
    <property type="evidence" value="ECO:0007669"/>
    <property type="project" value="InterPro"/>
</dbReference>
<dbReference type="PANTHER" id="PTHR32089:SF39">
    <property type="entry name" value="METHYL-ACCEPTING CHEMOTAXIS PROTEIN HLYB"/>
    <property type="match status" value="1"/>
</dbReference>
<dbReference type="PROSITE" id="PS50192">
    <property type="entry name" value="T_SNARE"/>
    <property type="match status" value="1"/>
</dbReference>
<dbReference type="CDD" id="cd11386">
    <property type="entry name" value="MCP_signal"/>
    <property type="match status" value="1"/>
</dbReference>
<dbReference type="Proteomes" id="UP000184600">
    <property type="component" value="Unassembled WGS sequence"/>
</dbReference>
<evidence type="ECO:0000256" key="2">
    <source>
        <dbReference type="ARBA" id="ARBA00022475"/>
    </source>
</evidence>
<dbReference type="PROSITE" id="PS50885">
    <property type="entry name" value="HAMP"/>
    <property type="match status" value="1"/>
</dbReference>
<evidence type="ECO:0000256" key="3">
    <source>
        <dbReference type="ARBA" id="ARBA00022481"/>
    </source>
</evidence>
<keyword evidence="7 12" id="KW-1133">Transmembrane helix</keyword>
<dbReference type="InterPro" id="IPR000727">
    <property type="entry name" value="T_SNARE_dom"/>
</dbReference>
<dbReference type="PANTHER" id="PTHR32089">
    <property type="entry name" value="METHYL-ACCEPTING CHEMOTAXIS PROTEIN MCPB"/>
    <property type="match status" value="1"/>
</dbReference>
<evidence type="ECO:0000259" key="14">
    <source>
        <dbReference type="PROSITE" id="PS50192"/>
    </source>
</evidence>
<evidence type="ECO:0000259" key="13">
    <source>
        <dbReference type="PROSITE" id="PS50111"/>
    </source>
</evidence>
<dbReference type="SUPFAM" id="SSF58104">
    <property type="entry name" value="Methyl-accepting chemotaxis protein (MCP) signaling domain"/>
    <property type="match status" value="1"/>
</dbReference>
<dbReference type="SMART" id="SM00283">
    <property type="entry name" value="MA"/>
    <property type="match status" value="1"/>
</dbReference>
<keyword evidence="17" id="KW-1185">Reference proteome</keyword>
<dbReference type="Pfam" id="PF00015">
    <property type="entry name" value="MCPsignal"/>
    <property type="match status" value="1"/>
</dbReference>
<feature type="domain" description="HAMP" evidence="15">
    <location>
        <begin position="296"/>
        <end position="350"/>
    </location>
</feature>
<evidence type="ECO:0000256" key="4">
    <source>
        <dbReference type="ARBA" id="ARBA00022500"/>
    </source>
</evidence>
<evidence type="ECO:0000313" key="17">
    <source>
        <dbReference type="Proteomes" id="UP000184600"/>
    </source>
</evidence>
<dbReference type="InterPro" id="IPR004090">
    <property type="entry name" value="Chemotax_Me-accpt_rcpt"/>
</dbReference>
<keyword evidence="2" id="KW-1003">Cell membrane</keyword>
<dbReference type="CDD" id="cd06225">
    <property type="entry name" value="HAMP"/>
    <property type="match status" value="1"/>
</dbReference>
<dbReference type="AlphaFoldDB" id="A0A1M7Z157"/>
<reference evidence="17" key="1">
    <citation type="submission" date="2016-12" db="EMBL/GenBank/DDBJ databases">
        <authorList>
            <person name="Rodrigo-Torres L."/>
            <person name="Arahal R.D."/>
            <person name="Lucena T."/>
        </authorList>
    </citation>
    <scope>NUCLEOTIDE SEQUENCE [LARGE SCALE GENOMIC DNA]</scope>
</reference>
<evidence type="ECO:0000256" key="11">
    <source>
        <dbReference type="PROSITE-ProRule" id="PRU00284"/>
    </source>
</evidence>
<dbReference type="Pfam" id="PF00672">
    <property type="entry name" value="HAMP"/>
    <property type="match status" value="1"/>
</dbReference>
<sequence>MVLGLTFAVLASTMIVGAITQYQSREALKHRLVDIEFPSFLDQIRQQVDHEVTVLLQAAKQIAHNEFVKSAISETQIDPESEKLLVRQLNNLKQQYHLNDASVANKQTANYWNQNGFLRQLTPNDASWFFDFIASGKPTMISLYQEKNGDIKMFANYQDINGFTLSGMSKSLDDMVRLLNSFKIEDSGFVFLTDDKGHIKIHKDKQDTGRSLTELFGQKVADTLLNQSGFHLTETEYHGEPVYLASEYIESMDWFIVAAVPKDEVYADLNQQAITMMLWTGVIATLFILLSVWLAGGITRPIRQIAERFEQLGQGNGDLSQRIKVSGHDEIARLSRGFNAFIETIHQSMQAVSSTSRTLAEEAQLVSEKAHHTHNNSQSQRDQTIQVVAAMNEMGATIHEIASNAGMAAQTATEASSLSDIGRDVVNQTQSAINGLADDMANNARVIEQLATTTQDIGSILNVIREISEQTNLLALNAAIEAARAGDQGRGFAVVADEVRQLAGRTAASTDEIQTMISQLQDDAQQAVKAIDNGQQVTQHGVELSENAASQLSQITQSIHEISDRNTQVATATEEQSTTVQSINQNIEEINLINETTTATAQELATASVDLKQLSARLDQLVGNFKL</sequence>
<evidence type="ECO:0000256" key="8">
    <source>
        <dbReference type="ARBA" id="ARBA00023136"/>
    </source>
</evidence>
<protein>
    <submittedName>
        <fullName evidence="16">Methyl-accepting chemotaxis protein PctB</fullName>
    </submittedName>
</protein>
<dbReference type="PRINTS" id="PR00260">
    <property type="entry name" value="CHEMTRNSDUCR"/>
</dbReference>
<evidence type="ECO:0000256" key="10">
    <source>
        <dbReference type="ARBA" id="ARBA00029447"/>
    </source>
</evidence>
<dbReference type="GO" id="GO:0005886">
    <property type="term" value="C:plasma membrane"/>
    <property type="evidence" value="ECO:0007669"/>
    <property type="project" value="UniProtKB-SubCell"/>
</dbReference>
<comment type="similarity">
    <text evidence="10">Belongs to the methyl-accepting chemotaxis (MCP) protein family.</text>
</comment>
<dbReference type="SMART" id="SM00304">
    <property type="entry name" value="HAMP"/>
    <property type="match status" value="1"/>
</dbReference>
<evidence type="ECO:0000259" key="15">
    <source>
        <dbReference type="PROSITE" id="PS50885"/>
    </source>
</evidence>
<dbReference type="Gene3D" id="1.10.287.950">
    <property type="entry name" value="Methyl-accepting chemotaxis protein"/>
    <property type="match status" value="1"/>
</dbReference>
<dbReference type="InterPro" id="IPR003660">
    <property type="entry name" value="HAMP_dom"/>
</dbReference>
<evidence type="ECO:0000256" key="7">
    <source>
        <dbReference type="ARBA" id="ARBA00022989"/>
    </source>
</evidence>
<proteinExistence type="inferred from homology"/>
<dbReference type="PROSITE" id="PS50111">
    <property type="entry name" value="CHEMOTAXIS_TRANSDUC_2"/>
    <property type="match status" value="1"/>
</dbReference>
<keyword evidence="9 11" id="KW-0807">Transducer</keyword>
<accession>A0A1M7Z157</accession>
<evidence type="ECO:0000256" key="1">
    <source>
        <dbReference type="ARBA" id="ARBA00004429"/>
    </source>
</evidence>
<dbReference type="GO" id="GO:0006935">
    <property type="term" value="P:chemotaxis"/>
    <property type="evidence" value="ECO:0007669"/>
    <property type="project" value="UniProtKB-KW"/>
</dbReference>
<feature type="domain" description="T-SNARE coiled-coil homology" evidence="14">
    <location>
        <begin position="542"/>
        <end position="604"/>
    </location>
</feature>
<gene>
    <name evidence="16" type="primary">pctB_13</name>
    <name evidence="16" type="ORF">VQ7734_04460</name>
</gene>
<evidence type="ECO:0000256" key="6">
    <source>
        <dbReference type="ARBA" id="ARBA00022692"/>
    </source>
</evidence>
<feature type="domain" description="Methyl-accepting transducer" evidence="13">
    <location>
        <begin position="355"/>
        <end position="591"/>
    </location>
</feature>
<organism evidence="16 17">
    <name type="scientific">Vibrio quintilis</name>
    <dbReference type="NCBI Taxonomy" id="1117707"/>
    <lineage>
        <taxon>Bacteria</taxon>
        <taxon>Pseudomonadati</taxon>
        <taxon>Pseudomonadota</taxon>
        <taxon>Gammaproteobacteria</taxon>
        <taxon>Vibrionales</taxon>
        <taxon>Vibrionaceae</taxon>
        <taxon>Vibrio</taxon>
    </lineage>
</organism>
<dbReference type="Gene3D" id="3.30.450.20">
    <property type="entry name" value="PAS domain"/>
    <property type="match status" value="1"/>
</dbReference>
<keyword evidence="5" id="KW-0997">Cell inner membrane</keyword>
<keyword evidence="8 12" id="KW-0472">Membrane</keyword>
<comment type="subcellular location">
    <subcellularLocation>
        <location evidence="1">Cell inner membrane</location>
        <topology evidence="1">Multi-pass membrane protein</topology>
    </subcellularLocation>
</comment>
<evidence type="ECO:0000256" key="9">
    <source>
        <dbReference type="ARBA" id="ARBA00023224"/>
    </source>
</evidence>
<dbReference type="InterPro" id="IPR004089">
    <property type="entry name" value="MCPsignal_dom"/>
</dbReference>
<evidence type="ECO:0000313" key="16">
    <source>
        <dbReference type="EMBL" id="SHO58688.1"/>
    </source>
</evidence>
<feature type="transmembrane region" description="Helical" evidence="12">
    <location>
        <begin position="276"/>
        <end position="298"/>
    </location>
</feature>
<dbReference type="EMBL" id="FRFG01000075">
    <property type="protein sequence ID" value="SHO58688.1"/>
    <property type="molecule type" value="Genomic_DNA"/>
</dbReference>
<name>A0A1M7Z157_9VIBR</name>